<dbReference type="GO" id="GO:0005737">
    <property type="term" value="C:cytoplasm"/>
    <property type="evidence" value="ECO:0007669"/>
    <property type="project" value="TreeGrafter"/>
</dbReference>
<comment type="catalytic activity">
    <reaction evidence="8">
        <text>L-seryl-[protein] + ATP = O-phospho-L-seryl-[protein] + ADP + H(+)</text>
        <dbReference type="Rhea" id="RHEA:17989"/>
        <dbReference type="Rhea" id="RHEA-COMP:9863"/>
        <dbReference type="Rhea" id="RHEA-COMP:11604"/>
        <dbReference type="ChEBI" id="CHEBI:15378"/>
        <dbReference type="ChEBI" id="CHEBI:29999"/>
        <dbReference type="ChEBI" id="CHEBI:30616"/>
        <dbReference type="ChEBI" id="CHEBI:83421"/>
        <dbReference type="ChEBI" id="CHEBI:456216"/>
        <dbReference type="EC" id="2.7.11.1"/>
    </reaction>
</comment>
<dbReference type="PROSITE" id="PS50011">
    <property type="entry name" value="PROTEIN_KINASE_DOM"/>
    <property type="match status" value="1"/>
</dbReference>
<dbReference type="GO" id="GO:0005634">
    <property type="term" value="C:nucleus"/>
    <property type="evidence" value="ECO:0007669"/>
    <property type="project" value="TreeGrafter"/>
</dbReference>
<dbReference type="SUPFAM" id="SSF56112">
    <property type="entry name" value="Protein kinase-like (PK-like)"/>
    <property type="match status" value="1"/>
</dbReference>
<dbReference type="EC" id="2.7.11.1" evidence="1"/>
<feature type="region of interest" description="Disordered" evidence="9">
    <location>
        <begin position="93"/>
        <end position="130"/>
    </location>
</feature>
<dbReference type="GO" id="GO:0005524">
    <property type="term" value="F:ATP binding"/>
    <property type="evidence" value="ECO:0007669"/>
    <property type="project" value="UniProtKB-KW"/>
</dbReference>
<dbReference type="Gene3D" id="3.30.200.20">
    <property type="entry name" value="Phosphorylase Kinase, domain 1"/>
    <property type="match status" value="1"/>
</dbReference>
<dbReference type="PANTHER" id="PTHR24419">
    <property type="entry name" value="INTERLEUKIN-1 RECEPTOR-ASSOCIATED KINASE"/>
    <property type="match status" value="1"/>
</dbReference>
<reference evidence="11" key="1">
    <citation type="journal article" date="2023" name="Mol. Phylogenet. Evol.">
        <title>Genome-scale phylogeny and comparative genomics of the fungal order Sordariales.</title>
        <authorList>
            <person name="Hensen N."/>
            <person name="Bonometti L."/>
            <person name="Westerberg I."/>
            <person name="Brannstrom I.O."/>
            <person name="Guillou S."/>
            <person name="Cros-Aarteil S."/>
            <person name="Calhoun S."/>
            <person name="Haridas S."/>
            <person name="Kuo A."/>
            <person name="Mondo S."/>
            <person name="Pangilinan J."/>
            <person name="Riley R."/>
            <person name="LaButti K."/>
            <person name="Andreopoulos B."/>
            <person name="Lipzen A."/>
            <person name="Chen C."/>
            <person name="Yan M."/>
            <person name="Daum C."/>
            <person name="Ng V."/>
            <person name="Clum A."/>
            <person name="Steindorff A."/>
            <person name="Ohm R.A."/>
            <person name="Martin F."/>
            <person name="Silar P."/>
            <person name="Natvig D.O."/>
            <person name="Lalanne C."/>
            <person name="Gautier V."/>
            <person name="Ament-Velasquez S.L."/>
            <person name="Kruys A."/>
            <person name="Hutchinson M.I."/>
            <person name="Powell A.J."/>
            <person name="Barry K."/>
            <person name="Miller A.N."/>
            <person name="Grigoriev I.V."/>
            <person name="Debuchy R."/>
            <person name="Gladieux P."/>
            <person name="Hiltunen Thoren M."/>
            <person name="Johannesson H."/>
        </authorList>
    </citation>
    <scope>NUCLEOTIDE SEQUENCE</scope>
    <source>
        <strain evidence="11">CBS 168.71</strain>
    </source>
</reference>
<evidence type="ECO:0000256" key="9">
    <source>
        <dbReference type="SAM" id="MobiDB-lite"/>
    </source>
</evidence>
<evidence type="ECO:0000313" key="12">
    <source>
        <dbReference type="Proteomes" id="UP001278766"/>
    </source>
</evidence>
<organism evidence="11 12">
    <name type="scientific">Chaetomium fimeti</name>
    <dbReference type="NCBI Taxonomy" id="1854472"/>
    <lineage>
        <taxon>Eukaryota</taxon>
        <taxon>Fungi</taxon>
        <taxon>Dikarya</taxon>
        <taxon>Ascomycota</taxon>
        <taxon>Pezizomycotina</taxon>
        <taxon>Sordariomycetes</taxon>
        <taxon>Sordariomycetidae</taxon>
        <taxon>Sordariales</taxon>
        <taxon>Chaetomiaceae</taxon>
        <taxon>Chaetomium</taxon>
    </lineage>
</organism>
<keyword evidence="2" id="KW-0723">Serine/threonine-protein kinase</keyword>
<dbReference type="GO" id="GO:0000278">
    <property type="term" value="P:mitotic cell cycle"/>
    <property type="evidence" value="ECO:0007669"/>
    <property type="project" value="TreeGrafter"/>
</dbReference>
<dbReference type="InterPro" id="IPR011009">
    <property type="entry name" value="Kinase-like_dom_sf"/>
</dbReference>
<feature type="region of interest" description="Disordered" evidence="9">
    <location>
        <begin position="1"/>
        <end position="79"/>
    </location>
</feature>
<feature type="region of interest" description="Disordered" evidence="9">
    <location>
        <begin position="443"/>
        <end position="465"/>
    </location>
</feature>
<dbReference type="PANTHER" id="PTHR24419:SF18">
    <property type="entry name" value="SERINE_THREONINE-PROTEIN KINASE HASPIN"/>
    <property type="match status" value="1"/>
</dbReference>
<gene>
    <name evidence="11" type="ORF">B0H64DRAFT_432539</name>
</gene>
<feature type="compositionally biased region" description="Basic residues" evidence="9">
    <location>
        <begin position="570"/>
        <end position="585"/>
    </location>
</feature>
<feature type="compositionally biased region" description="Basic and acidic residues" evidence="9">
    <location>
        <begin position="93"/>
        <end position="110"/>
    </location>
</feature>
<evidence type="ECO:0000256" key="7">
    <source>
        <dbReference type="ARBA" id="ARBA00047899"/>
    </source>
</evidence>
<proteinExistence type="predicted"/>
<evidence type="ECO:0000256" key="3">
    <source>
        <dbReference type="ARBA" id="ARBA00022679"/>
    </source>
</evidence>
<evidence type="ECO:0000313" key="11">
    <source>
        <dbReference type="EMBL" id="KAK3295880.1"/>
    </source>
</evidence>
<dbReference type="GO" id="GO:0072354">
    <property type="term" value="F:histone H3T3 kinase activity"/>
    <property type="evidence" value="ECO:0007669"/>
    <property type="project" value="TreeGrafter"/>
</dbReference>
<protein>
    <recommendedName>
        <fullName evidence="1">non-specific serine/threonine protein kinase</fullName>
        <ecNumber evidence="1">2.7.11.1</ecNumber>
    </recommendedName>
</protein>
<keyword evidence="4" id="KW-0547">Nucleotide-binding</keyword>
<dbReference type="GO" id="GO:0035556">
    <property type="term" value="P:intracellular signal transduction"/>
    <property type="evidence" value="ECO:0007669"/>
    <property type="project" value="TreeGrafter"/>
</dbReference>
<feature type="domain" description="Protein kinase" evidence="10">
    <location>
        <begin position="169"/>
        <end position="550"/>
    </location>
</feature>
<keyword evidence="6" id="KW-0067">ATP-binding</keyword>
<dbReference type="Pfam" id="PF12330">
    <property type="entry name" value="Haspin_kinase"/>
    <property type="match status" value="1"/>
</dbReference>
<keyword evidence="5" id="KW-0418">Kinase</keyword>
<keyword evidence="12" id="KW-1185">Reference proteome</keyword>
<evidence type="ECO:0000256" key="4">
    <source>
        <dbReference type="ARBA" id="ARBA00022741"/>
    </source>
</evidence>
<dbReference type="InterPro" id="IPR000719">
    <property type="entry name" value="Prot_kinase_dom"/>
</dbReference>
<name>A0AAE0LSQ0_9PEZI</name>
<dbReference type="InterPro" id="IPR024604">
    <property type="entry name" value="GSG2_C"/>
</dbReference>
<feature type="region of interest" description="Disordered" evidence="9">
    <location>
        <begin position="388"/>
        <end position="407"/>
    </location>
</feature>
<dbReference type="GeneID" id="87842957"/>
<feature type="region of interest" description="Disordered" evidence="9">
    <location>
        <begin position="563"/>
        <end position="627"/>
    </location>
</feature>
<evidence type="ECO:0000256" key="1">
    <source>
        <dbReference type="ARBA" id="ARBA00012513"/>
    </source>
</evidence>
<evidence type="ECO:0000256" key="6">
    <source>
        <dbReference type="ARBA" id="ARBA00022840"/>
    </source>
</evidence>
<evidence type="ECO:0000256" key="2">
    <source>
        <dbReference type="ARBA" id="ARBA00022527"/>
    </source>
</evidence>
<sequence length="627" mass="70310">MARTTTIRKYGRNTRKQTAELLFAQLPTTPVKPERQVTPPIVSEGQPVATPMLESQKGSALGAVELRKPGREAGSPPSDEMMHQLVQQFDSTRLDDVSTSDAKTDSRGSDHLSPLDSPRNAKDEAVNVESPPRVEHVDDGFEELGREEYEVSYCDDLRVLTWADVCAAGDRVEKIAEASFAEVYRITNAHGTSIIKVVRLESPIKQQTKAQVRSGLVDEEPHSEEDMQGELRISEWLADIPGFVVYKEKYVVEGKAPKALLETHQAFHRRMKRSDPDRLQFYPSPSRYLDDTRFLVVELGDAGTALEDFELTSINQVWDIFLHTALALARAEDLIQFEHRDLHEGNLCIRQTRQPTARRISTSPQQFGFSGLDVTILDYGLCRASDPDSSCLPDTSTTTTTTSTPPPTAVAYDLEKDLTLFQSTHAPQCAVYRQMRAFLIHNDRFPPPEEDPSPTTTPYPTTPYPPSSLTNKPISWTGYFPYTNVLWLAYLYAYLVGHFRGDAAALRGFRRQTRELRAHLDPAAPRGVLSFPSAGEVVRFAVEAGHSPNVRILTHGYRATSVAGHVAQRNTRRVRKRERRGKHQSRVREDTKGGERTGEAREDAEEEERTTGNARTRKGQATSEEAR</sequence>
<dbReference type="Proteomes" id="UP001278766">
    <property type="component" value="Unassembled WGS sequence"/>
</dbReference>
<accession>A0AAE0LSQ0</accession>
<dbReference type="AlphaFoldDB" id="A0AAE0LSQ0"/>
<dbReference type="SMART" id="SM01331">
    <property type="entry name" value="DUF3635"/>
    <property type="match status" value="1"/>
</dbReference>
<reference evidence="11" key="2">
    <citation type="submission" date="2023-06" db="EMBL/GenBank/DDBJ databases">
        <authorList>
            <consortium name="Lawrence Berkeley National Laboratory"/>
            <person name="Haridas S."/>
            <person name="Hensen N."/>
            <person name="Bonometti L."/>
            <person name="Westerberg I."/>
            <person name="Brannstrom I.O."/>
            <person name="Guillou S."/>
            <person name="Cros-Aarteil S."/>
            <person name="Calhoun S."/>
            <person name="Kuo A."/>
            <person name="Mondo S."/>
            <person name="Pangilinan J."/>
            <person name="Riley R."/>
            <person name="Labutti K."/>
            <person name="Andreopoulos B."/>
            <person name="Lipzen A."/>
            <person name="Chen C."/>
            <person name="Yanf M."/>
            <person name="Daum C."/>
            <person name="Ng V."/>
            <person name="Clum A."/>
            <person name="Steindorff A."/>
            <person name="Ohm R."/>
            <person name="Martin F."/>
            <person name="Silar P."/>
            <person name="Natvig D."/>
            <person name="Lalanne C."/>
            <person name="Gautier V."/>
            <person name="Ament-Velasquez S.L."/>
            <person name="Kruys A."/>
            <person name="Hutchinson M.I."/>
            <person name="Powell A.J."/>
            <person name="Barry K."/>
            <person name="Miller A.N."/>
            <person name="Grigoriev I.V."/>
            <person name="Debuchy R."/>
            <person name="Gladieux P."/>
            <person name="Thoren M.H."/>
            <person name="Johannesson H."/>
        </authorList>
    </citation>
    <scope>NUCLEOTIDE SEQUENCE</scope>
    <source>
        <strain evidence="11">CBS 168.71</strain>
    </source>
</reference>
<keyword evidence="3" id="KW-0808">Transferase</keyword>
<dbReference type="Gene3D" id="1.10.510.10">
    <property type="entry name" value="Transferase(Phosphotransferase) domain 1"/>
    <property type="match status" value="1"/>
</dbReference>
<evidence type="ECO:0000256" key="5">
    <source>
        <dbReference type="ARBA" id="ARBA00022777"/>
    </source>
</evidence>
<comment type="catalytic activity">
    <reaction evidence="7">
        <text>L-threonyl-[protein] + ATP = O-phospho-L-threonyl-[protein] + ADP + H(+)</text>
        <dbReference type="Rhea" id="RHEA:46608"/>
        <dbReference type="Rhea" id="RHEA-COMP:11060"/>
        <dbReference type="Rhea" id="RHEA-COMP:11605"/>
        <dbReference type="ChEBI" id="CHEBI:15378"/>
        <dbReference type="ChEBI" id="CHEBI:30013"/>
        <dbReference type="ChEBI" id="CHEBI:30616"/>
        <dbReference type="ChEBI" id="CHEBI:61977"/>
        <dbReference type="ChEBI" id="CHEBI:456216"/>
        <dbReference type="EC" id="2.7.11.1"/>
    </reaction>
</comment>
<feature type="compositionally biased region" description="Pro residues" evidence="9">
    <location>
        <begin position="455"/>
        <end position="465"/>
    </location>
</feature>
<dbReference type="EMBL" id="JAUEPN010000004">
    <property type="protein sequence ID" value="KAK3295880.1"/>
    <property type="molecule type" value="Genomic_DNA"/>
</dbReference>
<evidence type="ECO:0000259" key="10">
    <source>
        <dbReference type="PROSITE" id="PS50011"/>
    </source>
</evidence>
<feature type="compositionally biased region" description="Basic and acidic residues" evidence="9">
    <location>
        <begin position="586"/>
        <end position="601"/>
    </location>
</feature>
<dbReference type="RefSeq" id="XP_062659394.1">
    <property type="nucleotide sequence ID" value="XM_062806009.1"/>
</dbReference>
<evidence type="ECO:0000256" key="8">
    <source>
        <dbReference type="ARBA" id="ARBA00048679"/>
    </source>
</evidence>
<comment type="caution">
    <text evidence="11">The sequence shown here is derived from an EMBL/GenBank/DDBJ whole genome shotgun (WGS) entry which is preliminary data.</text>
</comment>
<feature type="compositionally biased region" description="Low complexity" evidence="9">
    <location>
        <begin position="388"/>
        <end position="403"/>
    </location>
</feature>